<organism evidence="1 2">
    <name type="scientific">Luteolibacter pohnpeiensis</name>
    <dbReference type="NCBI Taxonomy" id="454153"/>
    <lineage>
        <taxon>Bacteria</taxon>
        <taxon>Pseudomonadati</taxon>
        <taxon>Verrucomicrobiota</taxon>
        <taxon>Verrucomicrobiia</taxon>
        <taxon>Verrucomicrobiales</taxon>
        <taxon>Verrucomicrobiaceae</taxon>
        <taxon>Luteolibacter</taxon>
    </lineage>
</organism>
<name>A0A934SAS4_9BACT</name>
<gene>
    <name evidence="1" type="ORF">JIN85_16675</name>
</gene>
<keyword evidence="2" id="KW-1185">Reference proteome</keyword>
<sequence length="55" mass="6149">MDLDAYIAETFEILATDSPEVLVEAARFQREQAGPGEHQFFNDLNEALEAEPIPV</sequence>
<dbReference type="Proteomes" id="UP000603141">
    <property type="component" value="Unassembled WGS sequence"/>
</dbReference>
<evidence type="ECO:0000313" key="2">
    <source>
        <dbReference type="Proteomes" id="UP000603141"/>
    </source>
</evidence>
<dbReference type="EMBL" id="JAENIJ010000033">
    <property type="protein sequence ID" value="MBK1884056.1"/>
    <property type="molecule type" value="Genomic_DNA"/>
</dbReference>
<comment type="caution">
    <text evidence="1">The sequence shown here is derived from an EMBL/GenBank/DDBJ whole genome shotgun (WGS) entry which is preliminary data.</text>
</comment>
<dbReference type="AlphaFoldDB" id="A0A934SAS4"/>
<protein>
    <submittedName>
        <fullName evidence="1">Uncharacterized protein</fullName>
    </submittedName>
</protein>
<reference evidence="1" key="1">
    <citation type="submission" date="2021-01" db="EMBL/GenBank/DDBJ databases">
        <title>Modified the classification status of verrucomicrobia.</title>
        <authorList>
            <person name="Feng X."/>
        </authorList>
    </citation>
    <scope>NUCLEOTIDE SEQUENCE</scope>
    <source>
        <strain evidence="1">KCTC 22041</strain>
    </source>
</reference>
<proteinExistence type="predicted"/>
<evidence type="ECO:0000313" key="1">
    <source>
        <dbReference type="EMBL" id="MBK1884056.1"/>
    </source>
</evidence>
<accession>A0A934SAS4</accession>
<dbReference type="RefSeq" id="WP_200272878.1">
    <property type="nucleotide sequence ID" value="NZ_JAENIJ010000033.1"/>
</dbReference>